<dbReference type="InterPro" id="IPR003736">
    <property type="entry name" value="PAAI_dom"/>
</dbReference>
<evidence type="ECO:0000313" key="5">
    <source>
        <dbReference type="Proteomes" id="UP001241605"/>
    </source>
</evidence>
<accession>A0ABY8QFS0</accession>
<proteinExistence type="inferred from homology"/>
<dbReference type="EC" id="3.1.2.-" evidence="4"/>
<dbReference type="PANTHER" id="PTHR21660">
    <property type="entry name" value="THIOESTERASE SUPERFAMILY MEMBER-RELATED"/>
    <property type="match status" value="1"/>
</dbReference>
<dbReference type="InterPro" id="IPR039298">
    <property type="entry name" value="ACOT13"/>
</dbReference>
<name>A0ABY8QFS0_9RHOB</name>
<dbReference type="Pfam" id="PF03061">
    <property type="entry name" value="4HBT"/>
    <property type="match status" value="1"/>
</dbReference>
<gene>
    <name evidence="4" type="ORF">QF118_11955</name>
</gene>
<dbReference type="PANTHER" id="PTHR21660:SF1">
    <property type="entry name" value="ACYL-COENZYME A THIOESTERASE 13"/>
    <property type="match status" value="1"/>
</dbReference>
<reference evidence="4 5" key="1">
    <citation type="submission" date="2023-05" db="EMBL/GenBank/DDBJ databases">
        <title>YMD87, complete Genome.</title>
        <authorList>
            <person name="Zhang J."/>
            <person name="Xu X."/>
        </authorList>
    </citation>
    <scope>NUCLEOTIDE SEQUENCE [LARGE SCALE GENOMIC DNA]</scope>
    <source>
        <strain evidence="4 5">YMD87</strain>
    </source>
</reference>
<evidence type="ECO:0000256" key="2">
    <source>
        <dbReference type="ARBA" id="ARBA00022801"/>
    </source>
</evidence>
<sequence>MKAKGQAVDIKIDAEEMAAYLDEVFPQVRGMFGIDRLDKDLLVMRLHADDRHLRPGGTVSGPAMFSLADVAAYVATMAFVGKQALAVTTHCSIDFMRKPEAGKDLLAEAKVLKLGRALSVTDVLLFSEGSDKPVAHASLTYSIPPARG</sequence>
<dbReference type="SUPFAM" id="SSF54637">
    <property type="entry name" value="Thioesterase/thiol ester dehydrase-isomerase"/>
    <property type="match status" value="1"/>
</dbReference>
<evidence type="ECO:0000259" key="3">
    <source>
        <dbReference type="Pfam" id="PF03061"/>
    </source>
</evidence>
<keyword evidence="2 4" id="KW-0378">Hydrolase</keyword>
<keyword evidence="5" id="KW-1185">Reference proteome</keyword>
<organism evidence="4 5">
    <name type="scientific">Tropicibacter oceani</name>
    <dbReference type="NCBI Taxonomy" id="3058420"/>
    <lineage>
        <taxon>Bacteria</taxon>
        <taxon>Pseudomonadati</taxon>
        <taxon>Pseudomonadota</taxon>
        <taxon>Alphaproteobacteria</taxon>
        <taxon>Rhodobacterales</taxon>
        <taxon>Roseobacteraceae</taxon>
        <taxon>Tropicibacter</taxon>
    </lineage>
</organism>
<dbReference type="EMBL" id="CP124616">
    <property type="protein sequence ID" value="WGW02652.1"/>
    <property type="molecule type" value="Genomic_DNA"/>
</dbReference>
<dbReference type="Gene3D" id="3.10.129.10">
    <property type="entry name" value="Hotdog Thioesterase"/>
    <property type="match status" value="1"/>
</dbReference>
<dbReference type="CDD" id="cd03443">
    <property type="entry name" value="PaaI_thioesterase"/>
    <property type="match status" value="1"/>
</dbReference>
<feature type="domain" description="Thioesterase" evidence="3">
    <location>
        <begin position="56"/>
        <end position="131"/>
    </location>
</feature>
<dbReference type="InterPro" id="IPR006683">
    <property type="entry name" value="Thioestr_dom"/>
</dbReference>
<dbReference type="RefSeq" id="WP_282299284.1">
    <property type="nucleotide sequence ID" value="NZ_CP124616.1"/>
</dbReference>
<dbReference type="NCBIfam" id="TIGR00369">
    <property type="entry name" value="unchar_dom_1"/>
    <property type="match status" value="1"/>
</dbReference>
<evidence type="ECO:0000313" key="4">
    <source>
        <dbReference type="EMBL" id="WGW02652.1"/>
    </source>
</evidence>
<evidence type="ECO:0000256" key="1">
    <source>
        <dbReference type="ARBA" id="ARBA00008324"/>
    </source>
</evidence>
<protein>
    <submittedName>
        <fullName evidence="4">PaaI family thioesterase</fullName>
        <ecNumber evidence="4">3.1.2.-</ecNumber>
    </submittedName>
</protein>
<comment type="similarity">
    <text evidence="1">Belongs to the thioesterase PaaI family.</text>
</comment>
<dbReference type="GO" id="GO:0016787">
    <property type="term" value="F:hydrolase activity"/>
    <property type="evidence" value="ECO:0007669"/>
    <property type="project" value="UniProtKB-KW"/>
</dbReference>
<dbReference type="Proteomes" id="UP001241605">
    <property type="component" value="Chromosome"/>
</dbReference>
<dbReference type="InterPro" id="IPR029069">
    <property type="entry name" value="HotDog_dom_sf"/>
</dbReference>